<evidence type="ECO:0000256" key="1">
    <source>
        <dbReference type="SAM" id="SignalP"/>
    </source>
</evidence>
<feature type="signal peptide" evidence="1">
    <location>
        <begin position="1"/>
        <end position="17"/>
    </location>
</feature>
<sequence length="169" mass="19644">MKKIIFILMIIVLNAFAQEDTLKTSVSLIKLDNNTLEANVTFHNVSNKPLRIYFIENPIFNTFQSMLYVTYSDGNIELFSEEPHPHGMSVDESHFHLIDVNKSKTFTQKIEFIEPQYQGKPIELKWVYKNQIKKWEGGIETLDGPSKELFDGKEIPYIWTGEIRATTQL</sequence>
<proteinExistence type="predicted"/>
<protein>
    <recommendedName>
        <fullName evidence="3">Intracellular proteinase inhibitor BsuPI domain-containing protein</fullName>
    </recommendedName>
</protein>
<gene>
    <name evidence="2" type="ORF">BN3087_670008</name>
</gene>
<evidence type="ECO:0000313" key="2">
    <source>
        <dbReference type="EMBL" id="CUV66247.1"/>
    </source>
</evidence>
<evidence type="ECO:0008006" key="3">
    <source>
        <dbReference type="Google" id="ProtNLM"/>
    </source>
</evidence>
<feature type="chain" id="PRO_5006629831" description="Intracellular proteinase inhibitor BsuPI domain-containing protein" evidence="1">
    <location>
        <begin position="18"/>
        <end position="169"/>
    </location>
</feature>
<reference evidence="2" key="1">
    <citation type="submission" date="2015-11" db="EMBL/GenBank/DDBJ databases">
        <authorList>
            <person name="Zhang Y."/>
            <person name="Guo Z."/>
        </authorList>
    </citation>
    <scope>NUCLEOTIDE SEQUENCE</scope>
    <source>
        <strain evidence="2">BN30871</strain>
    </source>
</reference>
<keyword evidence="1" id="KW-0732">Signal</keyword>
<organism evidence="2">
    <name type="scientific">Sulfurovum sp. enrichment culture clone C5</name>
    <dbReference type="NCBI Taxonomy" id="497650"/>
    <lineage>
        <taxon>Bacteria</taxon>
        <taxon>Pseudomonadati</taxon>
        <taxon>Campylobacterota</taxon>
        <taxon>Epsilonproteobacteria</taxon>
        <taxon>Campylobacterales</taxon>
        <taxon>Sulfurovaceae</taxon>
        <taxon>Sulfurovum</taxon>
        <taxon>environmental samples</taxon>
    </lineage>
</organism>
<name>A0A0S4XPJ6_9BACT</name>
<dbReference type="AlphaFoldDB" id="A0A0S4XPJ6"/>
<dbReference type="EMBL" id="FAXN01000070">
    <property type="protein sequence ID" value="CUV66247.1"/>
    <property type="molecule type" value="Genomic_DNA"/>
</dbReference>
<accession>A0A0S4XPJ6</accession>